<dbReference type="InterPro" id="IPR039498">
    <property type="entry name" value="NTP_transf_5"/>
</dbReference>
<accession>A0ABR6XXH2</accession>
<keyword evidence="2" id="KW-1185">Reference proteome</keyword>
<evidence type="ECO:0000313" key="1">
    <source>
        <dbReference type="EMBL" id="MBC3845185.1"/>
    </source>
</evidence>
<organism evidence="1 2">
    <name type="scientific">Winogradskyella echinorum</name>
    <dbReference type="NCBI Taxonomy" id="538189"/>
    <lineage>
        <taxon>Bacteria</taxon>
        <taxon>Pseudomonadati</taxon>
        <taxon>Bacteroidota</taxon>
        <taxon>Flavobacteriia</taxon>
        <taxon>Flavobacteriales</taxon>
        <taxon>Flavobacteriaceae</taxon>
        <taxon>Winogradskyella</taxon>
    </lineage>
</organism>
<proteinExistence type="predicted"/>
<protein>
    <submittedName>
        <fullName evidence="1">Nucleotidyltransferase family protein</fullName>
    </submittedName>
</protein>
<dbReference type="RefSeq" id="WP_186844311.1">
    <property type="nucleotide sequence ID" value="NZ_JACOME010000001.1"/>
</dbReference>
<reference evidence="1 2" key="1">
    <citation type="submission" date="2020-08" db="EMBL/GenBank/DDBJ databases">
        <title>Winogradskyella ouciana sp. nov., isolated from the hadal seawater of the Mariana Trench.</title>
        <authorList>
            <person name="He X."/>
        </authorList>
    </citation>
    <scope>NUCLEOTIDE SEQUENCE [LARGE SCALE GENOMIC DNA]</scope>
    <source>
        <strain evidence="1 2">KCTC 22026</strain>
    </source>
</reference>
<dbReference type="Pfam" id="PF14907">
    <property type="entry name" value="NTP_transf_5"/>
    <property type="match status" value="1"/>
</dbReference>
<gene>
    <name evidence="1" type="ORF">H6H04_02225</name>
</gene>
<evidence type="ECO:0000313" key="2">
    <source>
        <dbReference type="Proteomes" id="UP000607435"/>
    </source>
</evidence>
<sequence>MGNLAITYQHIADILSFNTPTEQLEQTLSRQSFNWDAIVIEGSKHLILPAIYCRLKAKQLLHLLPKELNNYLEEITSINRNRNIAILQQVHSISQLFNQHSINHVFLKGSALLVFGCFNDNAERMIGDIDVLVTTNDLEKAYNLLTKNHYVPIDQTIGHQYFEHKHLPRLKTKHEICAVEVHEKLFTSFTYNELKSNNLLNKKTNLNYIDIPSQKHLLMHNILNYQINDKGALFNSINFRSAYDTLCLLRNYVNEDVPWYSTKIFSRYFNNLSLFFKDDQITNKGNKNIFTSFYLFKLKHLRFYKFWNKILVISNFTPIFIKRFYYFIFNNSYRKSIIKDRKRVSSLFKSIFK</sequence>
<comment type="caution">
    <text evidence="1">The sequence shown here is derived from an EMBL/GenBank/DDBJ whole genome shotgun (WGS) entry which is preliminary data.</text>
</comment>
<name>A0ABR6XXH2_9FLAO</name>
<dbReference type="EMBL" id="JACOME010000001">
    <property type="protein sequence ID" value="MBC3845185.1"/>
    <property type="molecule type" value="Genomic_DNA"/>
</dbReference>
<dbReference type="Proteomes" id="UP000607435">
    <property type="component" value="Unassembled WGS sequence"/>
</dbReference>